<dbReference type="Proteomes" id="UP000289775">
    <property type="component" value="Unassembled WGS sequence"/>
</dbReference>
<name>A0A444W8D1_9FLAO</name>
<dbReference type="AlphaFoldDB" id="A0A444W8D1"/>
<comment type="caution">
    <text evidence="1">The sequence shown here is derived from an EMBL/GenBank/DDBJ whole genome shotgun (WGS) entry which is preliminary data.</text>
</comment>
<protein>
    <submittedName>
        <fullName evidence="1">Putative bacterial general secretion pathway protein</fullName>
    </submittedName>
</protein>
<dbReference type="OrthoDB" id="1343945at2"/>
<evidence type="ECO:0000313" key="1">
    <source>
        <dbReference type="EMBL" id="RYJ42043.1"/>
    </source>
</evidence>
<dbReference type="EMBL" id="JUIW01000008">
    <property type="protein sequence ID" value="RYJ42043.1"/>
    <property type="molecule type" value="Genomic_DNA"/>
</dbReference>
<sequence>MKLSRKNKLLFSGIFLALVVCYRFAISNTLDYYREYREQKELVNNNLSSADLLQNLIEREKQLNTVLDKYNAVSDDSFQNNLLKEITVLSDQYKLKITDFKEPHAFTMEDTSTKSYVFSVEGSFNGTLLLINKLENIPSLGFIKHINFIKKRNYRNNSYYLVTEILLQKTETVKSN</sequence>
<organism evidence="1 2">
    <name type="scientific">Flavobacterium beibuense</name>
    <dbReference type="NCBI Taxonomy" id="657326"/>
    <lineage>
        <taxon>Bacteria</taxon>
        <taxon>Pseudomonadati</taxon>
        <taxon>Bacteroidota</taxon>
        <taxon>Flavobacteriia</taxon>
        <taxon>Flavobacteriales</taxon>
        <taxon>Flavobacteriaceae</taxon>
        <taxon>Flavobacterium</taxon>
    </lineage>
</organism>
<gene>
    <name evidence="1" type="ORF">NU09_2447</name>
</gene>
<reference evidence="1 2" key="1">
    <citation type="submission" date="2014-12" db="EMBL/GenBank/DDBJ databases">
        <title>Genome sequence of Flavobacterium beibuense RSKm HC5.</title>
        <authorList>
            <person name="Kim J.F."/>
            <person name="Song J.Y."/>
            <person name="Kwak M.-J."/>
            <person name="Lee S.-W."/>
        </authorList>
    </citation>
    <scope>NUCLEOTIDE SEQUENCE [LARGE SCALE GENOMIC DNA]</scope>
    <source>
        <strain evidence="1 2">RSKm HC5</strain>
    </source>
</reference>
<proteinExistence type="predicted"/>
<evidence type="ECO:0000313" key="2">
    <source>
        <dbReference type="Proteomes" id="UP000289775"/>
    </source>
</evidence>
<dbReference type="RefSeq" id="WP_129751550.1">
    <property type="nucleotide sequence ID" value="NZ_JUIW01000008.1"/>
</dbReference>
<keyword evidence="2" id="KW-1185">Reference proteome</keyword>
<accession>A0A444W8D1</accession>